<keyword evidence="2" id="KW-0812">Transmembrane</keyword>
<accession>A0A285N5P0</accession>
<feature type="region of interest" description="Disordered" evidence="1">
    <location>
        <begin position="75"/>
        <end position="161"/>
    </location>
</feature>
<name>A0A285N5P0_NATPI</name>
<evidence type="ECO:0000256" key="2">
    <source>
        <dbReference type="SAM" id="Phobius"/>
    </source>
</evidence>
<dbReference type="EMBL" id="OBEJ01000001">
    <property type="protein sequence ID" value="SNZ04730.1"/>
    <property type="molecule type" value="Genomic_DNA"/>
</dbReference>
<evidence type="ECO:0000256" key="1">
    <source>
        <dbReference type="SAM" id="MobiDB-lite"/>
    </source>
</evidence>
<evidence type="ECO:0000313" key="3">
    <source>
        <dbReference type="EMBL" id="SNZ04730.1"/>
    </source>
</evidence>
<reference evidence="3 4" key="1">
    <citation type="submission" date="2017-09" db="EMBL/GenBank/DDBJ databases">
        <authorList>
            <person name="Ehlers B."/>
            <person name="Leendertz F.H."/>
        </authorList>
    </citation>
    <scope>NUCLEOTIDE SEQUENCE [LARGE SCALE GENOMIC DNA]</scope>
    <source>
        <strain evidence="3 4">DSM 27208</strain>
    </source>
</reference>
<keyword evidence="2" id="KW-0472">Membrane</keyword>
<feature type="compositionally biased region" description="Acidic residues" evidence="1">
    <location>
        <begin position="110"/>
        <end position="121"/>
    </location>
</feature>
<protein>
    <submittedName>
        <fullName evidence="3">Uncharacterized protein</fullName>
    </submittedName>
</protein>
<dbReference type="RefSeq" id="WP_097007662.1">
    <property type="nucleotide sequence ID" value="NZ_OBEJ01000001.1"/>
</dbReference>
<organism evidence="3 4">
    <name type="scientific">Natronoarchaeum philippinense</name>
    <dbReference type="NCBI Taxonomy" id="558529"/>
    <lineage>
        <taxon>Archaea</taxon>
        <taxon>Methanobacteriati</taxon>
        <taxon>Methanobacteriota</taxon>
        <taxon>Stenosarchaea group</taxon>
        <taxon>Halobacteria</taxon>
        <taxon>Halobacteriales</taxon>
        <taxon>Natronoarchaeaceae</taxon>
    </lineage>
</organism>
<proteinExistence type="predicted"/>
<keyword evidence="2" id="KW-1133">Transmembrane helix</keyword>
<dbReference type="InterPro" id="IPR011044">
    <property type="entry name" value="Quino_amine_DH_bsu"/>
</dbReference>
<feature type="transmembrane region" description="Helical" evidence="2">
    <location>
        <begin position="21"/>
        <end position="37"/>
    </location>
</feature>
<sequence length="432" mass="45202">MSDVQSSEDGFVAFFRRYTKTWVHAVATAGLTAFGLLTFVNRWFVALALASYLVPPVVLYLVHGGDAADIVEGQRDAGQTTDESEPERRVDQIEAGSGSDEAGSRPVEPAENDTDRADEDAQPIHDGDQRAGEDAQPNRGDAEPDRQWKRTNGPTDLDLRDAALTDGGACAVGDGGVVLAERGGEWTVALAEGPAAQGEDLVGVDATADGAAVWVAGDSGALGRLDADDWQHVDYTAPDGITDNWSGVAVGGPAGEETILLINGSGEVLCGEFGDDGPSWASPVTPGSGSSLSGVELVDTTLAYCCDTNDGVFETTDAGQSFAAVGLDGADGTPTDIAATDRDDCVVADDDGVVHRYNGRAWTPDRLFDDELTGIARDGEDAVACGEDGVFERSTQDADWERHTFEDDAFQGVDVRGERAVVVGEDGVVVSR</sequence>
<dbReference type="OrthoDB" id="320255at2157"/>
<dbReference type="SUPFAM" id="SSF50969">
    <property type="entry name" value="YVTN repeat-like/Quinoprotein amine dehydrogenase"/>
    <property type="match status" value="1"/>
</dbReference>
<feature type="compositionally biased region" description="Basic and acidic residues" evidence="1">
    <location>
        <begin position="122"/>
        <end position="133"/>
    </location>
</feature>
<dbReference type="AlphaFoldDB" id="A0A285N5P0"/>
<evidence type="ECO:0000313" key="4">
    <source>
        <dbReference type="Proteomes" id="UP000219453"/>
    </source>
</evidence>
<dbReference type="Proteomes" id="UP000219453">
    <property type="component" value="Unassembled WGS sequence"/>
</dbReference>
<keyword evidence="4" id="KW-1185">Reference proteome</keyword>
<gene>
    <name evidence="3" type="ORF">SAMN06269185_0659</name>
</gene>